<name>A0A521F691_9BACT</name>
<proteinExistence type="predicted"/>
<keyword evidence="2" id="KW-1185">Reference proteome</keyword>
<dbReference type="AlphaFoldDB" id="A0A521F691"/>
<dbReference type="Proteomes" id="UP000317593">
    <property type="component" value="Unassembled WGS sequence"/>
</dbReference>
<dbReference type="EMBL" id="FXTH01000024">
    <property type="protein sequence ID" value="SMO91606.1"/>
    <property type="molecule type" value="Genomic_DNA"/>
</dbReference>
<sequence length="34" mass="3787">MGLDLASLWNTWKYMAKLLTGYGLATGERASVIR</sequence>
<evidence type="ECO:0000313" key="1">
    <source>
        <dbReference type="EMBL" id="SMO91606.1"/>
    </source>
</evidence>
<evidence type="ECO:0000313" key="2">
    <source>
        <dbReference type="Proteomes" id="UP000317593"/>
    </source>
</evidence>
<protein>
    <submittedName>
        <fullName evidence="1">Uncharacterized protein</fullName>
    </submittedName>
</protein>
<reference evidence="1 2" key="1">
    <citation type="submission" date="2017-05" db="EMBL/GenBank/DDBJ databases">
        <authorList>
            <person name="Varghese N."/>
            <person name="Submissions S."/>
        </authorList>
    </citation>
    <scope>NUCLEOTIDE SEQUENCE [LARGE SCALE GENOMIC DNA]</scope>
    <source>
        <strain evidence="1 2">DSM 21194</strain>
    </source>
</reference>
<gene>
    <name evidence="1" type="ORF">SAMN06265218_12419</name>
</gene>
<accession>A0A521F691</accession>
<organism evidence="1 2">
    <name type="scientific">Fodinibius sediminis</name>
    <dbReference type="NCBI Taxonomy" id="1214077"/>
    <lineage>
        <taxon>Bacteria</taxon>
        <taxon>Pseudomonadati</taxon>
        <taxon>Balneolota</taxon>
        <taxon>Balneolia</taxon>
        <taxon>Balneolales</taxon>
        <taxon>Balneolaceae</taxon>
        <taxon>Fodinibius</taxon>
    </lineage>
</organism>